<comment type="caution">
    <text evidence="1">The sequence shown here is derived from an EMBL/GenBank/DDBJ whole genome shotgun (WGS) entry which is preliminary data.</text>
</comment>
<organism evidence="1 2">
    <name type="scientific">Ensete ventricosum</name>
    <name type="common">Abyssinian banana</name>
    <name type="synonym">Musa ensete</name>
    <dbReference type="NCBI Taxonomy" id="4639"/>
    <lineage>
        <taxon>Eukaryota</taxon>
        <taxon>Viridiplantae</taxon>
        <taxon>Streptophyta</taxon>
        <taxon>Embryophyta</taxon>
        <taxon>Tracheophyta</taxon>
        <taxon>Spermatophyta</taxon>
        <taxon>Magnoliopsida</taxon>
        <taxon>Liliopsida</taxon>
        <taxon>Zingiberales</taxon>
        <taxon>Musaceae</taxon>
        <taxon>Ensete</taxon>
    </lineage>
</organism>
<proteinExistence type="predicted"/>
<dbReference type="Proteomes" id="UP001222027">
    <property type="component" value="Unassembled WGS sequence"/>
</dbReference>
<gene>
    <name evidence="1" type="ORF">OPV22_004737</name>
</gene>
<evidence type="ECO:0000313" key="1">
    <source>
        <dbReference type="EMBL" id="KAJ8503851.1"/>
    </source>
</evidence>
<sequence length="71" mass="8001">MEVGPLEIARVNPPMLLSDPHWDPFSYEASAFERPPTRQPKAVTPTRLFSALRALLARPSVIVSPVFLFLR</sequence>
<evidence type="ECO:0000313" key="2">
    <source>
        <dbReference type="Proteomes" id="UP001222027"/>
    </source>
</evidence>
<accession>A0AAV8RN12</accession>
<name>A0AAV8RN12_ENSVE</name>
<reference evidence="1 2" key="1">
    <citation type="submission" date="2022-12" db="EMBL/GenBank/DDBJ databases">
        <title>Chromosome-scale assembly of the Ensete ventricosum genome.</title>
        <authorList>
            <person name="Dussert Y."/>
            <person name="Stocks J."/>
            <person name="Wendawek A."/>
            <person name="Woldeyes F."/>
            <person name="Nichols R.A."/>
            <person name="Borrell J.S."/>
        </authorList>
    </citation>
    <scope>NUCLEOTIDE SEQUENCE [LARGE SCALE GENOMIC DNA]</scope>
    <source>
        <strain evidence="2">cv. Maze</strain>
        <tissue evidence="1">Seeds</tissue>
    </source>
</reference>
<protein>
    <submittedName>
        <fullName evidence="1">Uncharacterized protein</fullName>
    </submittedName>
</protein>
<dbReference type="EMBL" id="JAQQAF010000002">
    <property type="protein sequence ID" value="KAJ8503851.1"/>
    <property type="molecule type" value="Genomic_DNA"/>
</dbReference>
<dbReference type="AlphaFoldDB" id="A0AAV8RN12"/>
<keyword evidence="2" id="KW-1185">Reference proteome</keyword>